<dbReference type="SMART" id="SM00220">
    <property type="entry name" value="S_TKc"/>
    <property type="match status" value="1"/>
</dbReference>
<dbReference type="EMBL" id="LLXL01000015">
    <property type="protein sequence ID" value="PKK80407.1"/>
    <property type="molecule type" value="Genomic_DNA"/>
</dbReference>
<dbReference type="InterPro" id="IPR011009">
    <property type="entry name" value="Kinase-like_dom_sf"/>
</dbReference>
<dbReference type="Gene3D" id="3.30.200.20">
    <property type="entry name" value="Phosphorylase Kinase, domain 1"/>
    <property type="match status" value="1"/>
</dbReference>
<comment type="caution">
    <text evidence="7">The sequence shown here is derived from an EMBL/GenBank/DDBJ whole genome shotgun (WGS) entry which is preliminary data.</text>
</comment>
<gene>
    <name evidence="7" type="ORF">RhiirC2_841785</name>
</gene>
<name>A0A2N1P2K8_9GLOM</name>
<reference evidence="7 8" key="2">
    <citation type="submission" date="2017-10" db="EMBL/GenBank/DDBJ databases">
        <title>Extensive intraspecific genome diversity in a model arbuscular mycorrhizal fungus.</title>
        <authorList>
            <person name="Chen E.C.H."/>
            <person name="Morin E."/>
            <person name="Baudet D."/>
            <person name="Noel J."/>
            <person name="Ndikumana S."/>
            <person name="Charron P."/>
            <person name="St-Onge C."/>
            <person name="Giorgi J."/>
            <person name="Grigoriev I.V."/>
            <person name="Roux C."/>
            <person name="Martin F.M."/>
            <person name="Corradi N."/>
        </authorList>
    </citation>
    <scope>NUCLEOTIDE SEQUENCE [LARGE SCALE GENOMIC DNA]</scope>
    <source>
        <strain evidence="7 8">C2</strain>
    </source>
</reference>
<feature type="region of interest" description="Disordered" evidence="5">
    <location>
        <begin position="614"/>
        <end position="663"/>
    </location>
</feature>
<proteinExistence type="predicted"/>
<keyword evidence="3 4" id="KW-0067">ATP-binding</keyword>
<feature type="binding site" evidence="4">
    <location>
        <position position="34"/>
    </location>
    <ligand>
        <name>ATP</name>
        <dbReference type="ChEBI" id="CHEBI:30616"/>
    </ligand>
</feature>
<reference evidence="7 8" key="1">
    <citation type="submission" date="2016-04" db="EMBL/GenBank/DDBJ databases">
        <title>Genome analyses suggest a sexual origin of heterokaryosis in a supposedly ancient asexual fungus.</title>
        <authorList>
            <person name="Ropars J."/>
            <person name="Sedzielewska K."/>
            <person name="Noel J."/>
            <person name="Charron P."/>
            <person name="Farinelli L."/>
            <person name="Marton T."/>
            <person name="Kruger M."/>
            <person name="Pelin A."/>
            <person name="Brachmann A."/>
            <person name="Corradi N."/>
        </authorList>
    </citation>
    <scope>NUCLEOTIDE SEQUENCE [LARGE SCALE GENOMIC DNA]</scope>
    <source>
        <strain evidence="7 8">C2</strain>
    </source>
</reference>
<dbReference type="PROSITE" id="PS00108">
    <property type="entry name" value="PROTEIN_KINASE_ST"/>
    <property type="match status" value="1"/>
</dbReference>
<feature type="region of interest" description="Disordered" evidence="5">
    <location>
        <begin position="771"/>
        <end position="809"/>
    </location>
</feature>
<dbReference type="VEuPathDB" id="FungiDB:RhiirFUN_018266"/>
<dbReference type="Proteomes" id="UP000233469">
    <property type="component" value="Unassembled WGS sequence"/>
</dbReference>
<dbReference type="InterPro" id="IPR000719">
    <property type="entry name" value="Prot_kinase_dom"/>
</dbReference>
<evidence type="ECO:0000313" key="8">
    <source>
        <dbReference type="Proteomes" id="UP000233469"/>
    </source>
</evidence>
<dbReference type="Pfam" id="PF00069">
    <property type="entry name" value="Pkinase"/>
    <property type="match status" value="1"/>
</dbReference>
<dbReference type="PANTHER" id="PTHR24055">
    <property type="entry name" value="MITOGEN-ACTIVATED PROTEIN KINASE"/>
    <property type="match status" value="1"/>
</dbReference>
<keyword evidence="2 4" id="KW-0547">Nucleotide-binding</keyword>
<feature type="domain" description="Protein kinase" evidence="6">
    <location>
        <begin position="4"/>
        <end position="330"/>
    </location>
</feature>
<dbReference type="CDD" id="cd07830">
    <property type="entry name" value="STKc_MAK_like"/>
    <property type="match status" value="1"/>
</dbReference>
<dbReference type="InterPro" id="IPR008271">
    <property type="entry name" value="Ser/Thr_kinase_AS"/>
</dbReference>
<dbReference type="VEuPathDB" id="FungiDB:FUN_000877"/>
<evidence type="ECO:0000256" key="3">
    <source>
        <dbReference type="ARBA" id="ARBA00022840"/>
    </source>
</evidence>
<dbReference type="VEuPathDB" id="FungiDB:RhiirA1_517097"/>
<feature type="compositionally biased region" description="Gly residues" evidence="5">
    <location>
        <begin position="870"/>
        <end position="880"/>
    </location>
</feature>
<feature type="compositionally biased region" description="Low complexity" evidence="5">
    <location>
        <begin position="776"/>
        <end position="786"/>
    </location>
</feature>
<evidence type="ECO:0000259" key="6">
    <source>
        <dbReference type="PROSITE" id="PS50011"/>
    </source>
</evidence>
<feature type="compositionally biased region" description="Polar residues" evidence="5">
    <location>
        <begin position="614"/>
        <end position="629"/>
    </location>
</feature>
<dbReference type="PROSITE" id="PS00107">
    <property type="entry name" value="PROTEIN_KINASE_ATP"/>
    <property type="match status" value="1"/>
</dbReference>
<dbReference type="GO" id="GO:0004674">
    <property type="term" value="F:protein serine/threonine kinase activity"/>
    <property type="evidence" value="ECO:0007669"/>
    <property type="project" value="UniProtKB-KW"/>
</dbReference>
<dbReference type="InterPro" id="IPR050117">
    <property type="entry name" value="MAPK"/>
</dbReference>
<evidence type="ECO:0000313" key="7">
    <source>
        <dbReference type="EMBL" id="PKK80407.1"/>
    </source>
</evidence>
<dbReference type="VEuPathDB" id="FungiDB:RhiirA1_450421"/>
<feature type="region of interest" description="Disordered" evidence="5">
    <location>
        <begin position="836"/>
        <end position="880"/>
    </location>
</feature>
<evidence type="ECO:0000256" key="4">
    <source>
        <dbReference type="PROSITE-ProRule" id="PRU10141"/>
    </source>
</evidence>
<evidence type="ECO:0000256" key="1">
    <source>
        <dbReference type="ARBA" id="ARBA00022527"/>
    </source>
</evidence>
<dbReference type="SUPFAM" id="SSF56112">
    <property type="entry name" value="Protein kinase-like (PK-like)"/>
    <property type="match status" value="1"/>
</dbReference>
<dbReference type="OrthoDB" id="2158884at2759"/>
<evidence type="ECO:0000256" key="2">
    <source>
        <dbReference type="ARBA" id="ARBA00022741"/>
    </source>
</evidence>
<dbReference type="AlphaFoldDB" id="A0A2N1P2K8"/>
<organism evidence="7 8">
    <name type="scientific">Rhizophagus irregularis</name>
    <dbReference type="NCBI Taxonomy" id="588596"/>
    <lineage>
        <taxon>Eukaryota</taxon>
        <taxon>Fungi</taxon>
        <taxon>Fungi incertae sedis</taxon>
        <taxon>Mucoromycota</taxon>
        <taxon>Glomeromycotina</taxon>
        <taxon>Glomeromycetes</taxon>
        <taxon>Glomerales</taxon>
        <taxon>Glomeraceae</taxon>
        <taxon>Rhizophagus</taxon>
    </lineage>
</organism>
<dbReference type="GO" id="GO:0005524">
    <property type="term" value="F:ATP binding"/>
    <property type="evidence" value="ECO:0007669"/>
    <property type="project" value="UniProtKB-UniRule"/>
</dbReference>
<feature type="compositionally biased region" description="Basic and acidic residues" evidence="5">
    <location>
        <begin position="836"/>
        <end position="856"/>
    </location>
</feature>
<dbReference type="Gene3D" id="1.10.510.10">
    <property type="entry name" value="Transferase(Phosphotransferase) domain 1"/>
    <property type="match status" value="1"/>
</dbReference>
<dbReference type="InterPro" id="IPR017441">
    <property type="entry name" value="Protein_kinase_ATP_BS"/>
</dbReference>
<feature type="compositionally biased region" description="Low complexity" evidence="5">
    <location>
        <begin position="651"/>
        <end position="660"/>
    </location>
</feature>
<accession>A0A2N1P2K8</accession>
<keyword evidence="7" id="KW-0418">Kinase</keyword>
<feature type="region of interest" description="Disordered" evidence="5">
    <location>
        <begin position="497"/>
        <end position="520"/>
    </location>
</feature>
<keyword evidence="7" id="KW-0808">Transferase</keyword>
<evidence type="ECO:0000256" key="5">
    <source>
        <dbReference type="SAM" id="MobiDB-lite"/>
    </source>
</evidence>
<dbReference type="PROSITE" id="PS50011">
    <property type="entry name" value="PROTEIN_KINASE_DOM"/>
    <property type="match status" value="1"/>
</dbReference>
<protein>
    <submittedName>
        <fullName evidence="7">Pkinase-domain-containing protein</fullName>
    </submittedName>
</protein>
<sequence>MDDYLTVKELGNGSFGTVVQAKHNQTGQVVAIKKMKKKFSSWDKVCELREFKALRTLPSHPSIISLLEAFLIPQTRELYFVFEYMEGNLYQLIKDRRGKKLNEKIVQSIIFQILEGLYFIHSYGIFHRDMKPENILISTQKKITCEYDVENDPNTKNNWSDDIDDEFEYMVKVGDFGLAREIKSKPPYTDYVSTRWYRAPEVLLRSNSYSAPIDLWAVGTILAELFTLNPLFPGYSEIDQLYTISKVLGSPNVKSELNVQTDGIGGGEWKEGVKLAKTMGFSFPQTPPQPLSNMFSQSTPPYFLEFLSNLLLYDPKQRLTALDALKHPYFTESNLIFTPLNELEEINLNKRMEKKRKTDSFLFKRGNLSPGDKKNNNRYIWTKATDGHNKDIVELFNSGPASHLRPLDIEAANNVRQEEFVLPTIKAISPFRTSQDNGFGDNMKSIEQSIINNHLVREHGTIMEEYEHEETSSISRPYTAHCNGHGRRSIIDNAKPIPISRGRQGHGFNGDVSSRHKSNLSRSFQFPPVHKRDRSSATSEIDQMIKEIENMNQGIDSSQIDYISPISPKSVDLQRYQLPDDVMRFFGAVDDSSPVLRRSCSRSRDFMKVHRRYSSASATQEMSPTTFDFQHQKKPSVASSQDHTRNDSGFSTNSTNNSSLENEKEIPSYATKVYGQHLKTWQQICQENEISSHDSPLNDDNFGMLINDSFKSPVIPEFRVSDILGNDILSNDISQSKQESPTSANNSFFSNLKAAMKSHAVSPTKRYGIFSSNHESASTSTTQQSTLKLQPRIQRSKSNSGAKETKKAKSAITKKRSFIFDSTSVSANSLFSLKDDNTIKESSSKGTGGEKKDKKLSSSPGLFATLGAKFPGGRGGGSGG</sequence>
<keyword evidence="1" id="KW-0723">Serine/threonine-protein kinase</keyword>